<dbReference type="OrthoDB" id="2538267at2759"/>
<dbReference type="AlphaFoldDB" id="U5H3M6"/>
<evidence type="ECO:0000313" key="9">
    <source>
        <dbReference type="EMBL" id="KDE07843.1"/>
    </source>
</evidence>
<dbReference type="SMART" id="SM00401">
    <property type="entry name" value="ZnF_GATA"/>
    <property type="match status" value="1"/>
</dbReference>
<dbReference type="GO" id="GO:0045944">
    <property type="term" value="P:positive regulation of transcription by RNA polymerase II"/>
    <property type="evidence" value="ECO:0007669"/>
    <property type="project" value="TreeGrafter"/>
</dbReference>
<dbReference type="InterPro" id="IPR039355">
    <property type="entry name" value="Transcription_factor_GATA"/>
</dbReference>
<dbReference type="EMBL" id="AEIJ01000187">
    <property type="status" value="NOT_ANNOTATED_CDS"/>
    <property type="molecule type" value="Genomic_DNA"/>
</dbReference>
<gene>
    <name evidence="9" type="ORF">MVLG_01937</name>
</gene>
<evidence type="ECO:0000256" key="4">
    <source>
        <dbReference type="ARBA" id="ARBA00022833"/>
    </source>
</evidence>
<keyword evidence="2" id="KW-0479">Metal-binding</keyword>
<feature type="region of interest" description="Disordered" evidence="7">
    <location>
        <begin position="1"/>
        <end position="31"/>
    </location>
</feature>
<feature type="compositionally biased region" description="Polar residues" evidence="7">
    <location>
        <begin position="422"/>
        <end position="440"/>
    </location>
</feature>
<dbReference type="GO" id="GO:0005634">
    <property type="term" value="C:nucleus"/>
    <property type="evidence" value="ECO:0007669"/>
    <property type="project" value="UniProtKB-SubCell"/>
</dbReference>
<feature type="compositionally biased region" description="Pro residues" evidence="7">
    <location>
        <begin position="263"/>
        <end position="285"/>
    </location>
</feature>
<reference evidence="9" key="2">
    <citation type="submission" date="2010-11" db="EMBL/GenBank/DDBJ databases">
        <authorList>
            <consortium name="The Broad Institute Genome Sequencing Platform"/>
            <person name="Earl A."/>
            <person name="Ward D."/>
            <person name="Feldgarden M."/>
            <person name="Gevers D."/>
            <person name="Butler R."/>
            <person name="Young S.K."/>
            <person name="Zeng Q."/>
            <person name="Gargeya S."/>
            <person name="Fitzgerald M."/>
            <person name="Haas B."/>
            <person name="Abouelleil A."/>
            <person name="Alvarado L."/>
            <person name="Arachchi H.M."/>
            <person name="Berlin A."/>
            <person name="Brown A."/>
            <person name="Chapman S.B."/>
            <person name="Chen Z."/>
            <person name="Dunbar C."/>
            <person name="Freedman E."/>
            <person name="Gearin G."/>
            <person name="Gellesch M."/>
            <person name="Goldberg J."/>
            <person name="Griggs A."/>
            <person name="Gujja S."/>
            <person name="Heilman E."/>
            <person name="Heiman D."/>
            <person name="Howarth C."/>
            <person name="Larson L."/>
            <person name="Lui A."/>
            <person name="MacDonald P.J.P."/>
            <person name="Mehta T."/>
            <person name="Montmayeur A."/>
            <person name="Murphy C."/>
            <person name="Neiman D."/>
            <person name="Pearson M."/>
            <person name="Priest M."/>
            <person name="Roberts A."/>
            <person name="Saif S."/>
            <person name="Shea T."/>
            <person name="Shenoy N."/>
            <person name="Sisk P."/>
            <person name="Stolte C."/>
            <person name="Sykes S."/>
            <person name="White J."/>
            <person name="Yandava C."/>
            <person name="Wortman J."/>
            <person name="Nusbaum C."/>
            <person name="Birren B."/>
        </authorList>
    </citation>
    <scope>NUCLEOTIDE SEQUENCE</scope>
    <source>
        <strain evidence="9">P1A1 Lamole</strain>
    </source>
</reference>
<feature type="compositionally biased region" description="Acidic residues" evidence="7">
    <location>
        <begin position="856"/>
        <end position="873"/>
    </location>
</feature>
<dbReference type="Proteomes" id="UP000017200">
    <property type="component" value="Unassembled WGS sequence"/>
</dbReference>
<reference evidence="9 11" key="3">
    <citation type="journal article" date="2015" name="BMC Genomics">
        <title>Sex and parasites: genomic and transcriptomic analysis of Microbotryum lychnidis-dioicae, the biotrophic and plant-castrating anther smut fungus.</title>
        <authorList>
            <person name="Perlin M.H."/>
            <person name="Amselem J."/>
            <person name="Fontanillas E."/>
            <person name="Toh S.S."/>
            <person name="Chen Z."/>
            <person name="Goldberg J."/>
            <person name="Duplessis S."/>
            <person name="Henrissat B."/>
            <person name="Young S."/>
            <person name="Zeng Q."/>
            <person name="Aguileta G."/>
            <person name="Petit E."/>
            <person name="Badouin H."/>
            <person name="Andrews J."/>
            <person name="Razeeq D."/>
            <person name="Gabaldon T."/>
            <person name="Quesneville H."/>
            <person name="Giraud T."/>
            <person name="Hood M.E."/>
            <person name="Schultz D.J."/>
            <person name="Cuomo C.A."/>
        </authorList>
    </citation>
    <scope>NUCLEOTIDE SEQUENCE [LARGE SCALE GENOMIC DNA]</scope>
    <source>
        <strain evidence="9">P1A1 Lamole</strain>
        <strain evidence="11">p1A1 Lamole</strain>
    </source>
</reference>
<feature type="compositionally biased region" description="Low complexity" evidence="7">
    <location>
        <begin position="750"/>
        <end position="784"/>
    </location>
</feature>
<dbReference type="GO" id="GO:0008270">
    <property type="term" value="F:zinc ion binding"/>
    <property type="evidence" value="ECO:0007669"/>
    <property type="project" value="UniProtKB-KW"/>
</dbReference>
<feature type="compositionally biased region" description="Basic and acidic residues" evidence="7">
    <location>
        <begin position="194"/>
        <end position="205"/>
    </location>
</feature>
<name>U5H3M6_USTV1</name>
<dbReference type="GO" id="GO:0000981">
    <property type="term" value="F:DNA-binding transcription factor activity, RNA polymerase II-specific"/>
    <property type="evidence" value="ECO:0007669"/>
    <property type="project" value="TreeGrafter"/>
</dbReference>
<evidence type="ECO:0000256" key="2">
    <source>
        <dbReference type="ARBA" id="ARBA00022723"/>
    </source>
</evidence>
<keyword evidence="4" id="KW-0862">Zinc</keyword>
<dbReference type="STRING" id="683840.U5H3M6"/>
<dbReference type="PROSITE" id="PS50114">
    <property type="entry name" value="GATA_ZN_FINGER_2"/>
    <property type="match status" value="1"/>
</dbReference>
<feature type="domain" description="GATA-type" evidence="8">
    <location>
        <begin position="100"/>
        <end position="148"/>
    </location>
</feature>
<comment type="subcellular location">
    <subcellularLocation>
        <location evidence="1">Nucleus</location>
    </subcellularLocation>
</comment>
<evidence type="ECO:0000313" key="10">
    <source>
        <dbReference type="EnsemblFungi" id="MVLG_01937T0"/>
    </source>
</evidence>
<feature type="compositionally biased region" description="Low complexity" evidence="7">
    <location>
        <begin position="568"/>
        <end position="584"/>
    </location>
</feature>
<reference evidence="10" key="4">
    <citation type="submission" date="2015-06" db="UniProtKB">
        <authorList>
            <consortium name="EnsemblFungi"/>
        </authorList>
    </citation>
    <scope>IDENTIFICATION</scope>
</reference>
<keyword evidence="5" id="KW-0539">Nucleus</keyword>
<dbReference type="CDD" id="cd00202">
    <property type="entry name" value="ZnF_GATA"/>
    <property type="match status" value="1"/>
</dbReference>
<evidence type="ECO:0000259" key="8">
    <source>
        <dbReference type="PROSITE" id="PS50114"/>
    </source>
</evidence>
<dbReference type="OMA" id="HILCNAC"/>
<feature type="compositionally biased region" description="Pro residues" evidence="7">
    <location>
        <begin position="331"/>
        <end position="344"/>
    </location>
</feature>
<dbReference type="PANTHER" id="PTHR10071:SF338">
    <property type="entry name" value="GATA-TYPE DOMAIN-CONTAINING PROTEIN"/>
    <property type="match status" value="1"/>
</dbReference>
<evidence type="ECO:0000256" key="5">
    <source>
        <dbReference type="ARBA" id="ARBA00023242"/>
    </source>
</evidence>
<sequence length="912" mass="95235">MSDPAAQDAAATLSQVANSGGPIASTSTTSAAAAAGSTSSSAVLAAAALMAGSNPSASTSNNTSQDAETSDVAILDPTLTAVASPNAQMPANYNKDLPMCANCLTQTTPLWRRSHDSSHILCNACALFFKMKGRPRPISLKTDVIKSRNRSKGKSTSKDRSNPSALTSTGSSASASPSALGASTSSSSSRTTSKSKERSMSRSRDAGIVGRKSGPGMDEEDAEMEDGRNKPFNDGAFSEVDSNGRKARKTGLSPNNVAFGQPPSIPPGYPGAYPYPYPYYQPHPLAPSHHHHHHPYPPPRSRSRSTDGRRAQSLDSRPTSAERVLAGGAPRPGPYGYPLPPLPGYHPANPGLHATTPPEGYYPPYGYPPPPGFVGQHSMPPGYYPPPLFGAQAHAQAHVQAQAQASHAHSQTQSQHPAIAHAQSNSRSRSPATAPTSESGTIGGGNPASTSASAGVTASPPHPSASNSALYPGPRQLPQGYSHSPLGGTNPVPRPQLNGADGRLTLAPLVSNGNRSPRLSDDHATMASDQNGQTERIHLPSVTSISASTAPMMPSVFAPQYPRHRRATSVSSTSAGSVVSTGSAEEGVRSPETNARRTLAAPPPRAQAGTGLAAGRADVPGSPHDERRGRPEKRDRDGTSNNAFSSFKGKGREGAEDLSEIDELEGDTADDDDAFSNGDGRRSMMNVEASLGDLRVDRHRKPHGGAYDGSASPLSSNQNEDSSRSRSSGRGTSREGRGRSRGQYGGGTAGRSAASSASRSKTARQGSASSSMSRSAGSSLSAEAQIRRLKTKVAELTFLNGLMVSRLSQLEGPGRVPLTQSGTMTSLSAETPRPTDDYSEHEQDEEAFRDDPSDGGGDEEMYGDEALREDEELERYGVSVSSQDPAMRQQLLAFVKAQRAQGLSGMSARAET</sequence>
<dbReference type="Pfam" id="PF00320">
    <property type="entry name" value="GATA"/>
    <property type="match status" value="1"/>
</dbReference>
<feature type="compositionally biased region" description="Polar residues" evidence="7">
    <location>
        <begin position="818"/>
        <end position="829"/>
    </location>
</feature>
<keyword evidence="11" id="KW-1185">Reference proteome</keyword>
<protein>
    <recommendedName>
        <fullName evidence="8">GATA-type domain-containing protein</fullName>
    </recommendedName>
</protein>
<feature type="compositionally biased region" description="Low complexity" evidence="7">
    <location>
        <begin position="19"/>
        <end position="31"/>
    </location>
</feature>
<evidence type="ECO:0000256" key="7">
    <source>
        <dbReference type="SAM" id="MobiDB-lite"/>
    </source>
</evidence>
<evidence type="ECO:0000313" key="11">
    <source>
        <dbReference type="Proteomes" id="UP000017200"/>
    </source>
</evidence>
<dbReference type="Gene3D" id="3.30.50.10">
    <property type="entry name" value="Erythroid Transcription Factor GATA-1, subunit A"/>
    <property type="match status" value="1"/>
</dbReference>
<organism evidence="9">
    <name type="scientific">Microbotryum lychnidis-dioicae (strain p1A1 Lamole / MvSl-1064)</name>
    <name type="common">Anther smut fungus</name>
    <dbReference type="NCBI Taxonomy" id="683840"/>
    <lineage>
        <taxon>Eukaryota</taxon>
        <taxon>Fungi</taxon>
        <taxon>Dikarya</taxon>
        <taxon>Basidiomycota</taxon>
        <taxon>Pucciniomycotina</taxon>
        <taxon>Microbotryomycetes</taxon>
        <taxon>Microbotryales</taxon>
        <taxon>Microbotryaceae</taxon>
        <taxon>Microbotryum</taxon>
    </lineage>
</organism>
<evidence type="ECO:0000256" key="3">
    <source>
        <dbReference type="ARBA" id="ARBA00022771"/>
    </source>
</evidence>
<dbReference type="HOGENOM" id="CLU_318901_0_0_1"/>
<feature type="compositionally biased region" description="Low complexity" evidence="7">
    <location>
        <begin position="163"/>
        <end position="192"/>
    </location>
</feature>
<dbReference type="EMBL" id="GL541655">
    <property type="protein sequence ID" value="KDE07843.1"/>
    <property type="molecule type" value="Genomic_DNA"/>
</dbReference>
<dbReference type="InterPro" id="IPR000679">
    <property type="entry name" value="Znf_GATA"/>
</dbReference>
<feature type="compositionally biased region" description="Basic and acidic residues" evidence="7">
    <location>
        <begin position="623"/>
        <end position="638"/>
    </location>
</feature>
<dbReference type="InParanoid" id="U5H3M6"/>
<proteinExistence type="predicted"/>
<dbReference type="InterPro" id="IPR013088">
    <property type="entry name" value="Znf_NHR/GATA"/>
</dbReference>
<accession>U5H3M6</accession>
<feature type="compositionally biased region" description="Low complexity" evidence="7">
    <location>
        <begin position="447"/>
        <end position="469"/>
    </location>
</feature>
<evidence type="ECO:0000256" key="6">
    <source>
        <dbReference type="PROSITE-ProRule" id="PRU00094"/>
    </source>
</evidence>
<evidence type="ECO:0000256" key="1">
    <source>
        <dbReference type="ARBA" id="ARBA00004123"/>
    </source>
</evidence>
<keyword evidence="3 6" id="KW-0863">Zinc-finger</keyword>
<dbReference type="GO" id="GO:0000122">
    <property type="term" value="P:negative regulation of transcription by RNA polymerase II"/>
    <property type="evidence" value="ECO:0007669"/>
    <property type="project" value="TreeGrafter"/>
</dbReference>
<dbReference type="SUPFAM" id="SSF57716">
    <property type="entry name" value="Glucocorticoid receptor-like (DNA-binding domain)"/>
    <property type="match status" value="1"/>
</dbReference>
<feature type="region of interest" description="Disordered" evidence="7">
    <location>
        <begin position="139"/>
        <end position="784"/>
    </location>
</feature>
<feature type="compositionally biased region" description="Low complexity" evidence="7">
    <location>
        <begin position="391"/>
        <end position="416"/>
    </location>
</feature>
<feature type="compositionally biased region" description="Low complexity" evidence="7">
    <location>
        <begin position="345"/>
        <end position="364"/>
    </location>
</feature>
<dbReference type="PANTHER" id="PTHR10071">
    <property type="entry name" value="TRANSCRIPTION FACTOR GATA FAMILY MEMBER"/>
    <property type="match status" value="1"/>
</dbReference>
<reference evidence="11" key="1">
    <citation type="submission" date="2010-11" db="EMBL/GenBank/DDBJ databases">
        <title>The genome sequence of Microbotryum violaceum strain p1A1 Lamole.</title>
        <authorList>
            <person name="Cuomo C."/>
            <person name="Perlin M."/>
            <person name="Young S.K."/>
            <person name="Zeng Q."/>
            <person name="Gargeya S."/>
            <person name="Alvarado L."/>
            <person name="Berlin A."/>
            <person name="Chapman S.B."/>
            <person name="Chen Z."/>
            <person name="Freedman E."/>
            <person name="Gellesch M."/>
            <person name="Goldberg J."/>
            <person name="Griggs A."/>
            <person name="Gujja S."/>
            <person name="Heilman E."/>
            <person name="Heiman D."/>
            <person name="Howarth C."/>
            <person name="Mehta T."/>
            <person name="Neiman D."/>
            <person name="Pearson M."/>
            <person name="Roberts A."/>
            <person name="Saif S."/>
            <person name="Shea T."/>
            <person name="Shenoy N."/>
            <person name="Sisk P."/>
            <person name="Stolte C."/>
            <person name="Sykes S."/>
            <person name="White J."/>
            <person name="Yandava C."/>
            <person name="Haas B."/>
            <person name="Nusbaum C."/>
            <person name="Birren B."/>
        </authorList>
    </citation>
    <scope>NUCLEOTIDE SEQUENCE [LARGE SCALE GENOMIC DNA]</scope>
    <source>
        <strain evidence="11">p1A1 Lamole</strain>
    </source>
</reference>
<feature type="region of interest" description="Disordered" evidence="7">
    <location>
        <begin position="808"/>
        <end position="883"/>
    </location>
</feature>
<dbReference type="GO" id="GO:0000978">
    <property type="term" value="F:RNA polymerase II cis-regulatory region sequence-specific DNA binding"/>
    <property type="evidence" value="ECO:0007669"/>
    <property type="project" value="TreeGrafter"/>
</dbReference>
<feature type="compositionally biased region" description="Acidic residues" evidence="7">
    <location>
        <begin position="656"/>
        <end position="674"/>
    </location>
</feature>
<dbReference type="EnsemblFungi" id="MVLG_01937T0">
    <property type="protein sequence ID" value="MVLG_01937T0"/>
    <property type="gene ID" value="MVLG_01937"/>
</dbReference>